<evidence type="ECO:0000256" key="7">
    <source>
        <dbReference type="ARBA" id="ARBA00022771"/>
    </source>
</evidence>
<keyword evidence="9" id="KW-0238">DNA-binding</keyword>
<evidence type="ECO:0000256" key="16">
    <source>
        <dbReference type="SAM" id="MobiDB-lite"/>
    </source>
</evidence>
<dbReference type="PRINTS" id="PR00105">
    <property type="entry name" value="C5METTRFRASE"/>
</dbReference>
<dbReference type="Gene3D" id="3.90.120.10">
    <property type="entry name" value="DNA Methylase, subunit A, domain 2"/>
    <property type="match status" value="1"/>
</dbReference>
<dbReference type="InterPro" id="IPR050390">
    <property type="entry name" value="C5-Methyltransferase"/>
</dbReference>
<proteinExistence type="inferred from homology"/>
<keyword evidence="6" id="KW-0677">Repeat</keyword>
<evidence type="ECO:0000256" key="3">
    <source>
        <dbReference type="ARBA" id="ARBA00022679"/>
    </source>
</evidence>
<dbReference type="GO" id="GO:0003682">
    <property type="term" value="F:chromatin binding"/>
    <property type="evidence" value="ECO:0007669"/>
    <property type="project" value="InterPro"/>
</dbReference>
<keyword evidence="19" id="KW-1185">Reference proteome</keyword>
<dbReference type="GeneID" id="108735825"/>
<dbReference type="InterPro" id="IPR018117">
    <property type="entry name" value="C5_DNA_meth_AS"/>
</dbReference>
<keyword evidence="10" id="KW-0539">Nucleus</keyword>
<dbReference type="KEGG" id="apln:108735825"/>
<dbReference type="GO" id="GO:0008270">
    <property type="term" value="F:zinc ion binding"/>
    <property type="evidence" value="ECO:0007669"/>
    <property type="project" value="UniProtKB-KW"/>
</dbReference>
<dbReference type="PROSITE" id="PS51679">
    <property type="entry name" value="SAM_MT_C5"/>
    <property type="match status" value="1"/>
</dbReference>
<dbReference type="InterPro" id="IPR001525">
    <property type="entry name" value="C5_MeTfrase"/>
</dbReference>
<dbReference type="GO" id="GO:0003886">
    <property type="term" value="F:DNA (cytosine-5-)-methyltransferase activity"/>
    <property type="evidence" value="ECO:0007669"/>
    <property type="project" value="UniProtKB-EC"/>
</dbReference>
<dbReference type="GO" id="GO:0032259">
    <property type="term" value="P:methylation"/>
    <property type="evidence" value="ECO:0007669"/>
    <property type="project" value="UniProtKB-KW"/>
</dbReference>
<evidence type="ECO:0000313" key="20">
    <source>
        <dbReference type="RefSeq" id="XP_018323495.1"/>
    </source>
</evidence>
<dbReference type="Pfam" id="PF02008">
    <property type="entry name" value="zf-CXXC"/>
    <property type="match status" value="1"/>
</dbReference>
<dbReference type="Pfam" id="PF01426">
    <property type="entry name" value="BAH"/>
    <property type="match status" value="2"/>
</dbReference>
<dbReference type="InterPro" id="IPR002857">
    <property type="entry name" value="Znf_CXXC"/>
</dbReference>
<dbReference type="GO" id="GO:0006346">
    <property type="term" value="P:DNA methylation-dependent constitutive heterochromatin formation"/>
    <property type="evidence" value="ECO:0007669"/>
    <property type="project" value="InterPro"/>
</dbReference>
<name>A0A1W4WTX6_AGRPL</name>
<feature type="domain" description="BAH" evidence="17">
    <location>
        <begin position="645"/>
        <end position="767"/>
    </location>
</feature>
<dbReference type="GO" id="GO:0005634">
    <property type="term" value="C:nucleus"/>
    <property type="evidence" value="ECO:0007669"/>
    <property type="project" value="UniProtKB-SubCell"/>
</dbReference>
<evidence type="ECO:0000256" key="5">
    <source>
        <dbReference type="ARBA" id="ARBA00022723"/>
    </source>
</evidence>
<keyword evidence="8" id="KW-0862">Zinc</keyword>
<evidence type="ECO:0000256" key="9">
    <source>
        <dbReference type="ARBA" id="ARBA00023125"/>
    </source>
</evidence>
<dbReference type="Proteomes" id="UP000192223">
    <property type="component" value="Unplaced"/>
</dbReference>
<dbReference type="InterPro" id="IPR001025">
    <property type="entry name" value="BAH_dom"/>
</dbReference>
<evidence type="ECO:0000259" key="17">
    <source>
        <dbReference type="PROSITE" id="PS51038"/>
    </source>
</evidence>
<evidence type="ECO:0000256" key="10">
    <source>
        <dbReference type="ARBA" id="ARBA00023242"/>
    </source>
</evidence>
<dbReference type="STRING" id="224129.A0A1W4WTX6"/>
<evidence type="ECO:0000256" key="12">
    <source>
        <dbReference type="PROSITE-ProRule" id="PRU00509"/>
    </source>
</evidence>
<comment type="similarity">
    <text evidence="13 14">Belongs to the class I-like SAM-binding methyltransferase superfamily. C5-methyltransferase family.</text>
</comment>
<evidence type="ECO:0000259" key="18">
    <source>
        <dbReference type="PROSITE" id="PS51058"/>
    </source>
</evidence>
<dbReference type="PROSITE" id="PS00095">
    <property type="entry name" value="C5_MTASE_2"/>
    <property type="match status" value="1"/>
</dbReference>
<accession>A0A1W4WTX6</accession>
<feature type="domain" description="BAH" evidence="17">
    <location>
        <begin position="440"/>
        <end position="565"/>
    </location>
</feature>
<protein>
    <recommendedName>
        <fullName evidence="15">Cytosine-specific methyltransferase</fullName>
        <ecNumber evidence="15">2.1.1.37</ecNumber>
    </recommendedName>
</protein>
<dbReference type="InParanoid" id="A0A1W4WTX6"/>
<dbReference type="OrthoDB" id="5376140at2759"/>
<dbReference type="FunFam" id="3.40.50.150:FF:000036">
    <property type="entry name" value="DNA (cytosine-5)-methyltransferase"/>
    <property type="match status" value="1"/>
</dbReference>
<dbReference type="AlphaFoldDB" id="A0A1W4WTX6"/>
<dbReference type="PANTHER" id="PTHR10629">
    <property type="entry name" value="CYTOSINE-SPECIFIC METHYLTRANSFERASE"/>
    <property type="match status" value="1"/>
</dbReference>
<evidence type="ECO:0000256" key="2">
    <source>
        <dbReference type="ARBA" id="ARBA00022603"/>
    </source>
</evidence>
<dbReference type="InterPro" id="IPR031303">
    <property type="entry name" value="C5_meth_CS"/>
</dbReference>
<evidence type="ECO:0000256" key="11">
    <source>
        <dbReference type="PIRSR" id="PIRSR037404-1"/>
    </source>
</evidence>
<evidence type="ECO:0000256" key="14">
    <source>
        <dbReference type="RuleBase" id="RU000416"/>
    </source>
</evidence>
<dbReference type="InterPro" id="IPR022702">
    <property type="entry name" value="Cytosine_MeTrfase1_RFD"/>
</dbReference>
<feature type="active site" evidence="11 13">
    <location>
        <position position="895"/>
    </location>
</feature>
<dbReference type="NCBIfam" id="TIGR00675">
    <property type="entry name" value="dcm"/>
    <property type="match status" value="1"/>
</dbReference>
<gene>
    <name evidence="20" type="primary">LOC108735825</name>
</gene>
<dbReference type="GO" id="GO:0044027">
    <property type="term" value="P:negative regulation of gene expression via chromosomal CpG island methylation"/>
    <property type="evidence" value="ECO:0007669"/>
    <property type="project" value="TreeGrafter"/>
</dbReference>
<feature type="compositionally biased region" description="Basic and acidic residues" evidence="16">
    <location>
        <begin position="790"/>
        <end position="804"/>
    </location>
</feature>
<dbReference type="InterPro" id="IPR029063">
    <property type="entry name" value="SAM-dependent_MTases_sf"/>
</dbReference>
<evidence type="ECO:0000256" key="1">
    <source>
        <dbReference type="ARBA" id="ARBA00004123"/>
    </source>
</evidence>
<dbReference type="SMART" id="SM00439">
    <property type="entry name" value="BAH"/>
    <property type="match status" value="2"/>
</dbReference>
<dbReference type="GO" id="GO:0003677">
    <property type="term" value="F:DNA binding"/>
    <property type="evidence" value="ECO:0007669"/>
    <property type="project" value="UniProtKB-KW"/>
</dbReference>
<evidence type="ECO:0000256" key="6">
    <source>
        <dbReference type="ARBA" id="ARBA00022737"/>
    </source>
</evidence>
<evidence type="ECO:0000256" key="13">
    <source>
        <dbReference type="PROSITE-ProRule" id="PRU01016"/>
    </source>
</evidence>
<keyword evidence="3 13" id="KW-0808">Transferase</keyword>
<keyword evidence="2 13" id="KW-0489">Methyltransferase</keyword>
<dbReference type="Pfam" id="PF00145">
    <property type="entry name" value="DNA_methylase"/>
    <property type="match status" value="1"/>
</dbReference>
<dbReference type="PANTHER" id="PTHR10629:SF52">
    <property type="entry name" value="DNA (CYTOSINE-5)-METHYLTRANSFERASE 1"/>
    <property type="match status" value="1"/>
</dbReference>
<dbReference type="FunFam" id="3.90.120.10:FF:000001">
    <property type="entry name" value="DNA (cytosine-5)-methyltransferase"/>
    <property type="match status" value="1"/>
</dbReference>
<keyword evidence="7 12" id="KW-0863">Zinc-finger</keyword>
<dbReference type="RefSeq" id="XP_018323495.1">
    <property type="nucleotide sequence ID" value="XM_018467993.2"/>
</dbReference>
<dbReference type="Pfam" id="PF12047">
    <property type="entry name" value="DNMT1-RFD"/>
    <property type="match status" value="1"/>
</dbReference>
<dbReference type="PROSITE" id="PS51038">
    <property type="entry name" value="BAH"/>
    <property type="match status" value="2"/>
</dbReference>
<comment type="catalytic activity">
    <reaction evidence="15">
        <text>a 2'-deoxycytidine in DNA + S-adenosyl-L-methionine = a 5-methyl-2'-deoxycytidine in DNA + S-adenosyl-L-homocysteine + H(+)</text>
        <dbReference type="Rhea" id="RHEA:13681"/>
        <dbReference type="Rhea" id="RHEA-COMP:11369"/>
        <dbReference type="Rhea" id="RHEA-COMP:11370"/>
        <dbReference type="ChEBI" id="CHEBI:15378"/>
        <dbReference type="ChEBI" id="CHEBI:57856"/>
        <dbReference type="ChEBI" id="CHEBI:59789"/>
        <dbReference type="ChEBI" id="CHEBI:85452"/>
        <dbReference type="ChEBI" id="CHEBI:85454"/>
        <dbReference type="EC" id="2.1.1.37"/>
    </reaction>
</comment>
<reference evidence="20" key="1">
    <citation type="submission" date="2025-08" db="UniProtKB">
        <authorList>
            <consortium name="RefSeq"/>
        </authorList>
    </citation>
    <scope>IDENTIFICATION</scope>
    <source>
        <tissue evidence="20">Entire body</tissue>
    </source>
</reference>
<keyword evidence="5" id="KW-0479">Metal-binding</keyword>
<evidence type="ECO:0000256" key="8">
    <source>
        <dbReference type="ARBA" id="ARBA00022833"/>
    </source>
</evidence>
<feature type="domain" description="CXXC-type" evidence="18">
    <location>
        <begin position="328"/>
        <end position="374"/>
    </location>
</feature>
<dbReference type="InterPro" id="IPR043151">
    <property type="entry name" value="BAH_sf"/>
</dbReference>
<dbReference type="FunFam" id="3.40.50.150:FF:000108">
    <property type="entry name" value="DNA (cytosine-5)-methyltransferase"/>
    <property type="match status" value="1"/>
</dbReference>
<dbReference type="SUPFAM" id="SSF53335">
    <property type="entry name" value="S-adenosyl-L-methionine-dependent methyltransferases"/>
    <property type="match status" value="1"/>
</dbReference>
<dbReference type="EC" id="2.1.1.37" evidence="15"/>
<dbReference type="Gene3D" id="3.40.50.150">
    <property type="entry name" value="Vaccinia Virus protein VP39"/>
    <property type="match status" value="1"/>
</dbReference>
<dbReference type="Gene3D" id="1.10.10.2230">
    <property type="match status" value="1"/>
</dbReference>
<dbReference type="PROSITE" id="PS00094">
    <property type="entry name" value="C5_MTASE_1"/>
    <property type="match status" value="1"/>
</dbReference>
<dbReference type="Gene3D" id="2.30.30.490">
    <property type="match status" value="2"/>
</dbReference>
<evidence type="ECO:0000256" key="4">
    <source>
        <dbReference type="ARBA" id="ARBA00022691"/>
    </source>
</evidence>
<comment type="subcellular location">
    <subcellularLocation>
        <location evidence="1">Nucleus</location>
    </subcellularLocation>
</comment>
<dbReference type="PROSITE" id="PS51058">
    <property type="entry name" value="ZF_CXXC"/>
    <property type="match status" value="1"/>
</dbReference>
<evidence type="ECO:0000256" key="15">
    <source>
        <dbReference type="RuleBase" id="RU000417"/>
    </source>
</evidence>
<organism evidence="19 20">
    <name type="scientific">Agrilus planipennis</name>
    <name type="common">Emerald ash borer</name>
    <name type="synonym">Agrilus marcopoli</name>
    <dbReference type="NCBI Taxonomy" id="224129"/>
    <lineage>
        <taxon>Eukaryota</taxon>
        <taxon>Metazoa</taxon>
        <taxon>Ecdysozoa</taxon>
        <taxon>Arthropoda</taxon>
        <taxon>Hexapoda</taxon>
        <taxon>Insecta</taxon>
        <taxon>Pterygota</taxon>
        <taxon>Neoptera</taxon>
        <taxon>Endopterygota</taxon>
        <taxon>Coleoptera</taxon>
        <taxon>Polyphaga</taxon>
        <taxon>Elateriformia</taxon>
        <taxon>Buprestoidea</taxon>
        <taxon>Buprestidae</taxon>
        <taxon>Agrilinae</taxon>
        <taxon>Agrilus</taxon>
    </lineage>
</organism>
<keyword evidence="4 13" id="KW-0949">S-adenosyl-L-methionine</keyword>
<dbReference type="PIRSF" id="PIRSF037404">
    <property type="entry name" value="DNMT1"/>
    <property type="match status" value="1"/>
</dbReference>
<evidence type="ECO:0000313" key="19">
    <source>
        <dbReference type="Proteomes" id="UP000192223"/>
    </source>
</evidence>
<feature type="region of interest" description="Disordered" evidence="16">
    <location>
        <begin position="774"/>
        <end position="804"/>
    </location>
</feature>
<sequence>MVECVDTEESLSKRQKIIAAPHIKQEIHIEEENVKVETCKICRQPFNDVINYFGHPNNSVEEFIALTDERLMLFTGNEDELDELDERPVHKLTHFSVYDKNGHLCPFDSGLIESDVLLYVSGYLKPVYDEDTSPNNGIPTKDMGPINEWWVSGFDGGEKALVGFSTAYGDYYVQEPSEEYAPFMKTVRQKIGLSKVVIEFLLDECWQQPSYEDLLQRLRATGNPDLSEEALLTHAQFVFDQVMSFDNCAGEDDDLLVTTPCMRNLIKISGVTFKAGKKMGRFKKGAVKGKDKTGKQSVQHWSKAATTKLVRNVFETFFVDQIDKNDKIPFRKKRCGVCEACQTPDCGQCSHCKDMKKFGGSGRSKQACRLRRCPYMEFQQAEQDDDNSEEDETIREKELPLSPTIKPCSKRIVNSVKWQGDPKAMCPERVYYNCAEVGGVEIRAGDYVMLDTEEPNRPLMIAKVGYMWEDSFKRAIFHAHMLCRGTDTVLGETADPSEVFVVYECDNIPLGTIIRKAVVEIKKPPDNWALNGGLDDLPPHSEDDGETFFCSKRYDPICGRFEDIISDLDSLDSLATPCQSCKWKHMNKKEKKAVLKEGVVYWHGEIFKVGNCVFLDPEVVQNRRSVTPENNELKDNVDVDLYPEFYRKNFESIKGSNMDTPDPFNVGRIEGIRETSLGDIKIKIRKLYRPEQTHRSALINTYECDINLLYWSEEFTEVVFGAVTGKCYLAYRDVLETSTTEWSSKGPYRFYFSKSYDSSKKIFYDVPEEATKIGMPSKGKGGGKSKSKSVKSEKDAADSPPEWHKIDKPLQCMDIFAGCGGLSEGLHQAGVADTKWAIEMEPAAAQAFRLNHSDATVFTNDCNEILRAVMSGDDKVSKKLPQKGDVELLVGGPPCQGFSGMNRFNAGQYSLFKNSLIVSYLSYCDYYRPKYFILENVRNFVSFKRSMVLKLTLRCLLAIGYQVAFGIIQAGHYGIPQTRRRLIIMAAAPGHTLPKYPEPQHVFSRRGCQLGILVDEYKFTTGSKWTFSAPYRTITVRDAMSDLPPIKNGCNQLEMAYNVEPISSFQKAMRGTNSESSSKLTDHICKEMAPLVEARMSHIPLSPGADWRDLPNIETLLNDGTKANKLRYPYRLKKQSPNDPPRGVCRCATGKACAPTDRQINTLIPWCLPHTADRHNHWAGLYGRLEWDGFFSTTVTNPEPMGKQGRVLHPEQHRVVSVRECARSQGFPDRYQFCGNILDKHRQVGNAVPPPLGLALGREILKVIDN</sequence>
<dbReference type="CDD" id="cd04760">
    <property type="entry name" value="BAH_Dnmt1_I"/>
    <property type="match status" value="1"/>
</dbReference>